<gene>
    <name evidence="1" type="ORF">N3K66_000967</name>
</gene>
<keyword evidence="2" id="KW-1185">Reference proteome</keyword>
<comment type="caution">
    <text evidence="1">The sequence shown here is derived from an EMBL/GenBank/DDBJ whole genome shotgun (WGS) entry which is preliminary data.</text>
</comment>
<accession>A0ACC0VE99</accession>
<dbReference type="Proteomes" id="UP001163324">
    <property type="component" value="Chromosome 1"/>
</dbReference>
<reference evidence="1" key="1">
    <citation type="submission" date="2022-10" db="EMBL/GenBank/DDBJ databases">
        <title>Complete Genome of Trichothecium roseum strain YXFP-22015, a Plant Pathogen Isolated from Citrus.</title>
        <authorList>
            <person name="Wang Y."/>
            <person name="Zhu L."/>
        </authorList>
    </citation>
    <scope>NUCLEOTIDE SEQUENCE</scope>
    <source>
        <strain evidence="1">YXFP-22015</strain>
    </source>
</reference>
<sequence length="763" mass="81402">MSTYTSQSSVPQGFSIYQPALGAQLQFFPALGTKQLDDMINAYVPGPMSLQEKRAALSLDFLGYSEATGQSFKFYAVAAVQTPGPSSTTSPVQRSVSSVSVSPVTSDWDWSGAAMARSTASRSSAGVNASRRASSTSTNRQQNADFSHIPGMKIMTKEGLDVTNTASRGSKTKEQRDHAHLMRIIKACDVCKKKKTRCDPSHKRRGVTQANASAGIAKSAKKTRTSPRQALTAIPAAPPPVITTSQAQPTAASTSLSFASAETFSGLEQFDIDTETAGAFNWGNWDDWMQDVPADGEPDYDFFYDPEGYLSSSQSSFNSPYTDTLDKSVSPAGVVATAKVHGAVEPDYNDHADYNHLLYTPVGQGPEMEQSSLQPQIASAVFEEASRDISECPPPYIGRSGLEGLDHYDSSQYYDAHLLEREENMLQGVQSQSVSTVPSLAASSSSGISSTSKSPSPVDSPDEYADYIAPCPPPHAPRDGTEENTTAPGFAHQRLVAQGLGVYSSGTEPMGHHLLHGKHLMQDSELSHGLELLQGNVSSSHDDGSTLGGQARRFVALQGHEHQQALQAIYPSQEVLSMVDANTPEEAQSAVLQTIGQRKSDGLGHAEDVGREISSTRSTAGEQPIQPLTTGGMPAGTVSLLQTVAPLSSIALVAGISAVAMMLFTNFTNAVLTAAAIAMMAMNKPDQAQQHLALGEEYCHKMTTQNTFHVKGNKAALRGGMMSHESVSSWGKQRKAWPLRPGSSPCSPLSSMLSRNTRRVGLC</sequence>
<organism evidence="1 2">
    <name type="scientific">Trichothecium roseum</name>
    <dbReference type="NCBI Taxonomy" id="47278"/>
    <lineage>
        <taxon>Eukaryota</taxon>
        <taxon>Fungi</taxon>
        <taxon>Dikarya</taxon>
        <taxon>Ascomycota</taxon>
        <taxon>Pezizomycotina</taxon>
        <taxon>Sordariomycetes</taxon>
        <taxon>Hypocreomycetidae</taxon>
        <taxon>Hypocreales</taxon>
        <taxon>Hypocreales incertae sedis</taxon>
        <taxon>Trichothecium</taxon>
    </lineage>
</organism>
<name>A0ACC0VE99_9HYPO</name>
<proteinExistence type="predicted"/>
<protein>
    <submittedName>
        <fullName evidence="1">Uncharacterized protein</fullName>
    </submittedName>
</protein>
<dbReference type="EMBL" id="CM047940">
    <property type="protein sequence ID" value="KAI9904438.1"/>
    <property type="molecule type" value="Genomic_DNA"/>
</dbReference>
<evidence type="ECO:0000313" key="2">
    <source>
        <dbReference type="Proteomes" id="UP001163324"/>
    </source>
</evidence>
<evidence type="ECO:0000313" key="1">
    <source>
        <dbReference type="EMBL" id="KAI9904438.1"/>
    </source>
</evidence>